<dbReference type="PANTHER" id="PTHR46382:SF1">
    <property type="entry name" value="PHOSPHATIDATE CYTIDYLYLTRANSFERASE"/>
    <property type="match status" value="1"/>
</dbReference>
<comment type="catalytic activity">
    <reaction evidence="1 18">
        <text>a 1,2-diacyl-sn-glycero-3-phosphate + CTP + H(+) = a CDP-1,2-diacyl-sn-glycerol + diphosphate</text>
        <dbReference type="Rhea" id="RHEA:16229"/>
        <dbReference type="ChEBI" id="CHEBI:15378"/>
        <dbReference type="ChEBI" id="CHEBI:33019"/>
        <dbReference type="ChEBI" id="CHEBI:37563"/>
        <dbReference type="ChEBI" id="CHEBI:58332"/>
        <dbReference type="ChEBI" id="CHEBI:58608"/>
        <dbReference type="EC" id="2.7.7.41"/>
    </reaction>
</comment>
<dbReference type="RefSeq" id="WP_183203953.1">
    <property type="nucleotide sequence ID" value="NZ_BAAAER010000001.1"/>
</dbReference>
<feature type="transmembrane region" description="Helical" evidence="19">
    <location>
        <begin position="253"/>
        <end position="271"/>
    </location>
</feature>
<dbReference type="EC" id="2.7.7.41" evidence="6 18"/>
<dbReference type="PANTHER" id="PTHR46382">
    <property type="entry name" value="PHOSPHATIDATE CYTIDYLYLTRANSFERASE"/>
    <property type="match status" value="1"/>
</dbReference>
<gene>
    <name evidence="20" type="ORF">GGR12_001659</name>
</gene>
<dbReference type="InterPro" id="IPR000374">
    <property type="entry name" value="PC_trans"/>
</dbReference>
<evidence type="ECO:0000256" key="13">
    <source>
        <dbReference type="ARBA" id="ARBA00022989"/>
    </source>
</evidence>
<keyword evidence="16" id="KW-0594">Phospholipid biosynthesis</keyword>
<evidence type="ECO:0000256" key="12">
    <source>
        <dbReference type="ARBA" id="ARBA00022695"/>
    </source>
</evidence>
<evidence type="ECO:0000256" key="4">
    <source>
        <dbReference type="ARBA" id="ARBA00005189"/>
    </source>
</evidence>
<feature type="transmembrane region" description="Helical" evidence="19">
    <location>
        <begin position="105"/>
        <end position="125"/>
    </location>
</feature>
<keyword evidence="14" id="KW-0443">Lipid metabolism</keyword>
<proteinExistence type="inferred from homology"/>
<dbReference type="UniPathway" id="UPA00557">
    <property type="reaction ID" value="UER00614"/>
</dbReference>
<evidence type="ECO:0000256" key="9">
    <source>
        <dbReference type="ARBA" id="ARBA00022516"/>
    </source>
</evidence>
<evidence type="ECO:0000256" key="10">
    <source>
        <dbReference type="ARBA" id="ARBA00022679"/>
    </source>
</evidence>
<dbReference type="Proteomes" id="UP000529946">
    <property type="component" value="Unassembled WGS sequence"/>
</dbReference>
<keyword evidence="13 19" id="KW-1133">Transmembrane helix</keyword>
<feature type="transmembrane region" description="Helical" evidence="19">
    <location>
        <begin position="57"/>
        <end position="74"/>
    </location>
</feature>
<feature type="transmembrane region" description="Helical" evidence="19">
    <location>
        <begin position="12"/>
        <end position="45"/>
    </location>
</feature>
<dbReference type="Pfam" id="PF01148">
    <property type="entry name" value="CTP_transf_1"/>
    <property type="match status" value="1"/>
</dbReference>
<evidence type="ECO:0000256" key="1">
    <source>
        <dbReference type="ARBA" id="ARBA00001698"/>
    </source>
</evidence>
<keyword evidence="12 18" id="KW-0548">Nucleotidyltransferase</keyword>
<evidence type="ECO:0000256" key="7">
    <source>
        <dbReference type="ARBA" id="ARBA00019373"/>
    </source>
</evidence>
<feature type="transmembrane region" description="Helical" evidence="19">
    <location>
        <begin position="80"/>
        <end position="98"/>
    </location>
</feature>
<comment type="pathway">
    <text evidence="3 18">Phospholipid metabolism; CDP-diacylglycerol biosynthesis; CDP-diacylglycerol from sn-glycerol 3-phosphate: step 3/3.</text>
</comment>
<dbReference type="GO" id="GO:0016024">
    <property type="term" value="P:CDP-diacylglycerol biosynthetic process"/>
    <property type="evidence" value="ECO:0007669"/>
    <property type="project" value="UniProtKB-UniPathway"/>
</dbReference>
<evidence type="ECO:0000256" key="18">
    <source>
        <dbReference type="RuleBase" id="RU003938"/>
    </source>
</evidence>
<evidence type="ECO:0000256" key="11">
    <source>
        <dbReference type="ARBA" id="ARBA00022692"/>
    </source>
</evidence>
<sequence>MAVKARDIGLRAASAVVLAPAAVLAIWAGGYWFLALMLLACALLAVEWAMMSAAGAWRLMTGAVAFGLFAAVISAHVGQLSLALVMLVFCAAAAGLFARSRGQEALDAAYGVLYLGWPAVLLIWLRGGVSEFTPHVGLYWTAFAFCIAWASDIMAYFVGSIFGGPKLWPRFSPNKTWSGFIGGLTAGTLAGALFAAFLNMGISPAWGALLGLAAAIATMAGDLWESALKRRYGVKDAGNLIPGHGGLLDRVDGLMFAVVVVAAGRLILVMLERGA</sequence>
<evidence type="ECO:0000256" key="14">
    <source>
        <dbReference type="ARBA" id="ARBA00023098"/>
    </source>
</evidence>
<evidence type="ECO:0000313" key="21">
    <source>
        <dbReference type="Proteomes" id="UP000529946"/>
    </source>
</evidence>
<evidence type="ECO:0000256" key="17">
    <source>
        <dbReference type="ARBA" id="ARBA00023264"/>
    </source>
</evidence>
<dbReference type="PROSITE" id="PS01315">
    <property type="entry name" value="CDS"/>
    <property type="match status" value="1"/>
</dbReference>
<keyword evidence="17" id="KW-1208">Phospholipid metabolism</keyword>
<dbReference type="GO" id="GO:0004605">
    <property type="term" value="F:phosphatidate cytidylyltransferase activity"/>
    <property type="evidence" value="ECO:0007669"/>
    <property type="project" value="UniProtKB-EC"/>
</dbReference>
<feature type="transmembrane region" description="Helical" evidence="19">
    <location>
        <begin position="204"/>
        <end position="224"/>
    </location>
</feature>
<evidence type="ECO:0000313" key="20">
    <source>
        <dbReference type="EMBL" id="MBB4082793.1"/>
    </source>
</evidence>
<dbReference type="EMBL" id="JACIDM010000002">
    <property type="protein sequence ID" value="MBB4082793.1"/>
    <property type="molecule type" value="Genomic_DNA"/>
</dbReference>
<evidence type="ECO:0000256" key="15">
    <source>
        <dbReference type="ARBA" id="ARBA00023136"/>
    </source>
</evidence>
<evidence type="ECO:0000256" key="2">
    <source>
        <dbReference type="ARBA" id="ARBA00004651"/>
    </source>
</evidence>
<feature type="transmembrane region" description="Helical" evidence="19">
    <location>
        <begin position="137"/>
        <end position="158"/>
    </location>
</feature>
<protein>
    <recommendedName>
        <fullName evidence="7 18">Phosphatidate cytidylyltransferase</fullName>
        <ecNumber evidence="6 18">2.7.7.41</ecNumber>
    </recommendedName>
</protein>
<comment type="caution">
    <text evidence="20">The sequence shown here is derived from an EMBL/GenBank/DDBJ whole genome shotgun (WGS) entry which is preliminary data.</text>
</comment>
<dbReference type="AlphaFoldDB" id="A0A7W6JCV8"/>
<accession>A0A7W6JCV8</accession>
<organism evidence="20 21">
    <name type="scientific">Brevundimonas lenta</name>
    <dbReference type="NCBI Taxonomy" id="424796"/>
    <lineage>
        <taxon>Bacteria</taxon>
        <taxon>Pseudomonadati</taxon>
        <taxon>Pseudomonadota</taxon>
        <taxon>Alphaproteobacteria</taxon>
        <taxon>Caulobacterales</taxon>
        <taxon>Caulobacteraceae</taxon>
        <taxon>Brevundimonas</taxon>
    </lineage>
</organism>
<evidence type="ECO:0000256" key="16">
    <source>
        <dbReference type="ARBA" id="ARBA00023209"/>
    </source>
</evidence>
<name>A0A7W6JCV8_9CAUL</name>
<keyword evidence="8" id="KW-1003">Cell membrane</keyword>
<evidence type="ECO:0000256" key="5">
    <source>
        <dbReference type="ARBA" id="ARBA00010185"/>
    </source>
</evidence>
<keyword evidence="15 19" id="KW-0472">Membrane</keyword>
<reference evidence="20 21" key="1">
    <citation type="submission" date="2020-08" db="EMBL/GenBank/DDBJ databases">
        <title>Genomic Encyclopedia of Type Strains, Phase IV (KMG-IV): sequencing the most valuable type-strain genomes for metagenomic binning, comparative biology and taxonomic classification.</title>
        <authorList>
            <person name="Goeker M."/>
        </authorList>
    </citation>
    <scope>NUCLEOTIDE SEQUENCE [LARGE SCALE GENOMIC DNA]</scope>
    <source>
        <strain evidence="20 21">DSM 23960</strain>
    </source>
</reference>
<keyword evidence="21" id="KW-1185">Reference proteome</keyword>
<evidence type="ECO:0000256" key="6">
    <source>
        <dbReference type="ARBA" id="ARBA00012487"/>
    </source>
</evidence>
<evidence type="ECO:0000256" key="3">
    <source>
        <dbReference type="ARBA" id="ARBA00005119"/>
    </source>
</evidence>
<comment type="pathway">
    <text evidence="4">Lipid metabolism.</text>
</comment>
<keyword evidence="10 18" id="KW-0808">Transferase</keyword>
<evidence type="ECO:0000256" key="8">
    <source>
        <dbReference type="ARBA" id="ARBA00022475"/>
    </source>
</evidence>
<keyword evidence="9" id="KW-0444">Lipid biosynthesis</keyword>
<dbReference type="GO" id="GO:0005886">
    <property type="term" value="C:plasma membrane"/>
    <property type="evidence" value="ECO:0007669"/>
    <property type="project" value="UniProtKB-SubCell"/>
</dbReference>
<keyword evidence="11 18" id="KW-0812">Transmembrane</keyword>
<comment type="similarity">
    <text evidence="5 18">Belongs to the CDS family.</text>
</comment>
<comment type="subcellular location">
    <subcellularLocation>
        <location evidence="2">Cell membrane</location>
        <topology evidence="2">Multi-pass membrane protein</topology>
    </subcellularLocation>
</comment>
<feature type="transmembrane region" description="Helical" evidence="19">
    <location>
        <begin position="179"/>
        <end position="198"/>
    </location>
</feature>
<evidence type="ECO:0000256" key="19">
    <source>
        <dbReference type="SAM" id="Phobius"/>
    </source>
</evidence>